<dbReference type="AlphaFoldDB" id="A0A829FEL8"/>
<proteinExistence type="predicted"/>
<dbReference type="Proteomes" id="UP000013897">
    <property type="component" value="Unassembled WGS sequence"/>
</dbReference>
<protein>
    <submittedName>
        <fullName evidence="1">Uncharacterized protein</fullName>
    </submittedName>
</protein>
<organism evidence="1 2">
    <name type="scientific">Enterococcus faecium EnGen0192</name>
    <dbReference type="NCBI Taxonomy" id="1157487"/>
    <lineage>
        <taxon>Bacteria</taxon>
        <taxon>Bacillati</taxon>
        <taxon>Bacillota</taxon>
        <taxon>Bacilli</taxon>
        <taxon>Lactobacillales</taxon>
        <taxon>Enterococcaceae</taxon>
        <taxon>Enterococcus</taxon>
    </lineage>
</organism>
<accession>A0A829FEL8</accession>
<sequence>MRKEVLHLIKFVKKTVAIPLMKNEKEDDFKVV</sequence>
<name>A0A829FEL8_ENTFC</name>
<comment type="caution">
    <text evidence="1">The sequence shown here is derived from an EMBL/GenBank/DDBJ whole genome shotgun (WGS) entry which is preliminary data.</text>
</comment>
<gene>
    <name evidence="1" type="ORF">SSM_00693</name>
</gene>
<evidence type="ECO:0000313" key="1">
    <source>
        <dbReference type="EMBL" id="EOM26828.1"/>
    </source>
</evidence>
<evidence type="ECO:0000313" key="2">
    <source>
        <dbReference type="Proteomes" id="UP000013897"/>
    </source>
</evidence>
<reference evidence="1 2" key="1">
    <citation type="submission" date="2013-02" db="EMBL/GenBank/DDBJ databases">
        <title>The Genome Sequence of Enterococcus faecium HM1072.</title>
        <authorList>
            <consortium name="The Broad Institute Genome Sequencing Platform"/>
            <consortium name="The Broad Institute Genome Sequencing Center for Infectious Disease"/>
            <person name="Earl A.M."/>
            <person name="Gilmore M.S."/>
            <person name="Lebreton F."/>
            <person name="Courvalin P."/>
            <person name="Walker B."/>
            <person name="Young S.K."/>
            <person name="Zeng Q."/>
            <person name="Gargeya S."/>
            <person name="Fitzgerald M."/>
            <person name="Haas B."/>
            <person name="Abouelleil A."/>
            <person name="Alvarado L."/>
            <person name="Arachchi H.M."/>
            <person name="Berlin A.M."/>
            <person name="Chapman S.B."/>
            <person name="Dewar J."/>
            <person name="Goldberg J."/>
            <person name="Griggs A."/>
            <person name="Gujja S."/>
            <person name="Hansen M."/>
            <person name="Howarth C."/>
            <person name="Imamovic A."/>
            <person name="Larimer J."/>
            <person name="McCowan C."/>
            <person name="Murphy C."/>
            <person name="Neiman D."/>
            <person name="Pearson M."/>
            <person name="Priest M."/>
            <person name="Roberts A."/>
            <person name="Saif S."/>
            <person name="Shea T."/>
            <person name="Sisk P."/>
            <person name="Sykes S."/>
            <person name="Wortman J."/>
            <person name="Nusbaum C."/>
            <person name="Birren B."/>
        </authorList>
    </citation>
    <scope>NUCLEOTIDE SEQUENCE [LARGE SCALE GENOMIC DNA]</scope>
    <source>
        <strain evidence="1 2">HM1072</strain>
    </source>
</reference>
<dbReference type="EMBL" id="AITY01000012">
    <property type="protein sequence ID" value="EOM26828.1"/>
    <property type="molecule type" value="Genomic_DNA"/>
</dbReference>